<reference evidence="10 11" key="1">
    <citation type="submission" date="2019-11" db="EMBL/GenBank/DDBJ databases">
        <authorList>
            <person name="Zheng R.K."/>
            <person name="Sun C.M."/>
        </authorList>
    </citation>
    <scope>NUCLEOTIDE SEQUENCE [LARGE SCALE GENOMIC DNA]</scope>
    <source>
        <strain evidence="10 11">SRB007</strain>
    </source>
</reference>
<feature type="domain" description="ABC transporter" evidence="8">
    <location>
        <begin position="328"/>
        <end position="563"/>
    </location>
</feature>
<evidence type="ECO:0000313" key="11">
    <source>
        <dbReference type="Proteomes" id="UP000428328"/>
    </source>
</evidence>
<accession>A0A6I6JTU4</accession>
<dbReference type="InterPro" id="IPR036640">
    <property type="entry name" value="ABC1_TM_sf"/>
</dbReference>
<dbReference type="SUPFAM" id="SSF90123">
    <property type="entry name" value="ABC transporter transmembrane region"/>
    <property type="match status" value="1"/>
</dbReference>
<evidence type="ECO:0000256" key="5">
    <source>
        <dbReference type="ARBA" id="ARBA00022989"/>
    </source>
</evidence>
<sequence length="563" mass="61494">MNELFRRLFRIKSLAAEIIAASFFVNILFLASPIFVIQILSRYIGYGFDGTLYTLTAGMLIALLLGMGFSVIRTRMCAEVSREPDRQLQEAVLRSLCELKAQALGRLPESRIQEIMAAPQMVQSAYEASRIASVLDMPFFVLFVLAVFVLSPLLAVITLLAVVMQLVSGKLSMRSLSRADHAYREEMVHHRGSVVSAIHGVETVRAHGGGHFLRGLWERQVVGLAAFKEAILVRRSWSLAIAQLLSSLLKVAVYAVGAKLVIMGELSVGSLIGVSILSAKALQIATSFMQTLELMGKSDEAMDKIREFLKLPREDASGTALNRFSGKLEFRDVSMGFAGAASPLFESLNHSVLPGAVVGILGGNGAGKTTLARLLVGLVELVRGQILADGVDLRQLASEWWRGQVMYMPQEPTFLNGTIRDNITMGNPDIENDRLNEIIRLTDLRRFLDSTSKGMETVMEEGGRSLPVGIRKRLALARALAMQGRLAVFDEPTEGLDKDGCEAVSRVMAGLIRDGVTLVVVSRDPLVAKTFTTLIDLDSKPIPRIGLVQKADKVRQLETSAKA</sequence>
<organism evidence="10 11">
    <name type="scientific">Pseudodesulfovibrio cashew</name>
    <dbReference type="NCBI Taxonomy" id="2678688"/>
    <lineage>
        <taxon>Bacteria</taxon>
        <taxon>Pseudomonadati</taxon>
        <taxon>Thermodesulfobacteriota</taxon>
        <taxon>Desulfovibrionia</taxon>
        <taxon>Desulfovibrionales</taxon>
        <taxon>Desulfovibrionaceae</taxon>
    </lineage>
</organism>
<dbReference type="SUPFAM" id="SSF52540">
    <property type="entry name" value="P-loop containing nucleoside triphosphate hydrolases"/>
    <property type="match status" value="1"/>
</dbReference>
<dbReference type="PROSITE" id="PS50893">
    <property type="entry name" value="ABC_TRANSPORTER_2"/>
    <property type="match status" value="1"/>
</dbReference>
<dbReference type="Proteomes" id="UP000428328">
    <property type="component" value="Chromosome"/>
</dbReference>
<keyword evidence="6 7" id="KW-0472">Membrane</keyword>
<keyword evidence="4 10" id="KW-0067">ATP-binding</keyword>
<evidence type="ECO:0000259" key="9">
    <source>
        <dbReference type="PROSITE" id="PS50929"/>
    </source>
</evidence>
<dbReference type="PANTHER" id="PTHR43394:SF1">
    <property type="entry name" value="ATP-BINDING CASSETTE SUB-FAMILY B MEMBER 10, MITOCHONDRIAL"/>
    <property type="match status" value="1"/>
</dbReference>
<name>A0A6I6JTU4_9BACT</name>
<dbReference type="GO" id="GO:0005886">
    <property type="term" value="C:plasma membrane"/>
    <property type="evidence" value="ECO:0007669"/>
    <property type="project" value="UniProtKB-SubCell"/>
</dbReference>
<dbReference type="Pfam" id="PF00664">
    <property type="entry name" value="ABC_membrane"/>
    <property type="match status" value="1"/>
</dbReference>
<keyword evidence="3" id="KW-0547">Nucleotide-binding</keyword>
<evidence type="ECO:0000256" key="6">
    <source>
        <dbReference type="ARBA" id="ARBA00023136"/>
    </source>
</evidence>
<dbReference type="PANTHER" id="PTHR43394">
    <property type="entry name" value="ATP-DEPENDENT PERMEASE MDL1, MITOCHONDRIAL"/>
    <property type="match status" value="1"/>
</dbReference>
<gene>
    <name evidence="10" type="ORF">GM415_13575</name>
</gene>
<dbReference type="EMBL" id="CP046400">
    <property type="protein sequence ID" value="QGY41114.1"/>
    <property type="molecule type" value="Genomic_DNA"/>
</dbReference>
<dbReference type="Pfam" id="PF00005">
    <property type="entry name" value="ABC_tran"/>
    <property type="match status" value="1"/>
</dbReference>
<dbReference type="InterPro" id="IPR011527">
    <property type="entry name" value="ABC1_TM_dom"/>
</dbReference>
<dbReference type="InterPro" id="IPR003593">
    <property type="entry name" value="AAA+_ATPase"/>
</dbReference>
<dbReference type="RefSeq" id="WP_158949068.1">
    <property type="nucleotide sequence ID" value="NZ_CP046400.1"/>
</dbReference>
<dbReference type="AlphaFoldDB" id="A0A6I6JTU4"/>
<feature type="transmembrane region" description="Helical" evidence="7">
    <location>
        <begin position="14"/>
        <end position="40"/>
    </location>
</feature>
<keyword evidence="5 7" id="KW-1133">Transmembrane helix</keyword>
<evidence type="ECO:0000256" key="4">
    <source>
        <dbReference type="ARBA" id="ARBA00022840"/>
    </source>
</evidence>
<dbReference type="PROSITE" id="PS50929">
    <property type="entry name" value="ABC_TM1F"/>
    <property type="match status" value="1"/>
</dbReference>
<keyword evidence="11" id="KW-1185">Reference proteome</keyword>
<evidence type="ECO:0000313" key="10">
    <source>
        <dbReference type="EMBL" id="QGY41114.1"/>
    </source>
</evidence>
<dbReference type="GO" id="GO:0016887">
    <property type="term" value="F:ATP hydrolysis activity"/>
    <property type="evidence" value="ECO:0007669"/>
    <property type="project" value="InterPro"/>
</dbReference>
<evidence type="ECO:0000256" key="2">
    <source>
        <dbReference type="ARBA" id="ARBA00022692"/>
    </source>
</evidence>
<proteinExistence type="predicted"/>
<feature type="transmembrane region" description="Helical" evidence="7">
    <location>
        <begin position="52"/>
        <end position="72"/>
    </location>
</feature>
<dbReference type="GO" id="GO:0005524">
    <property type="term" value="F:ATP binding"/>
    <property type="evidence" value="ECO:0007669"/>
    <property type="project" value="UniProtKB-KW"/>
</dbReference>
<evidence type="ECO:0000259" key="8">
    <source>
        <dbReference type="PROSITE" id="PS50893"/>
    </source>
</evidence>
<dbReference type="Gene3D" id="1.20.1560.10">
    <property type="entry name" value="ABC transporter type 1, transmembrane domain"/>
    <property type="match status" value="1"/>
</dbReference>
<keyword evidence="2 7" id="KW-0812">Transmembrane</keyword>
<dbReference type="InterPro" id="IPR039421">
    <property type="entry name" value="Type_1_exporter"/>
</dbReference>
<dbReference type="InterPro" id="IPR003439">
    <property type="entry name" value="ABC_transporter-like_ATP-bd"/>
</dbReference>
<protein>
    <submittedName>
        <fullName evidence="10">ATP-binding cassette domain-containing protein</fullName>
    </submittedName>
</protein>
<dbReference type="GO" id="GO:0015421">
    <property type="term" value="F:ABC-type oligopeptide transporter activity"/>
    <property type="evidence" value="ECO:0007669"/>
    <property type="project" value="TreeGrafter"/>
</dbReference>
<comment type="subcellular location">
    <subcellularLocation>
        <location evidence="1">Cell membrane</location>
        <topology evidence="1">Multi-pass membrane protein</topology>
    </subcellularLocation>
</comment>
<evidence type="ECO:0000256" key="1">
    <source>
        <dbReference type="ARBA" id="ARBA00004651"/>
    </source>
</evidence>
<evidence type="ECO:0000256" key="7">
    <source>
        <dbReference type="SAM" id="Phobius"/>
    </source>
</evidence>
<feature type="domain" description="ABC transmembrane type-1" evidence="9">
    <location>
        <begin position="18"/>
        <end position="297"/>
    </location>
</feature>
<dbReference type="Gene3D" id="3.40.50.300">
    <property type="entry name" value="P-loop containing nucleotide triphosphate hydrolases"/>
    <property type="match status" value="1"/>
</dbReference>
<dbReference type="KEGG" id="psel:GM415_13575"/>
<dbReference type="SMART" id="SM00382">
    <property type="entry name" value="AAA"/>
    <property type="match status" value="1"/>
</dbReference>
<evidence type="ECO:0000256" key="3">
    <source>
        <dbReference type="ARBA" id="ARBA00022741"/>
    </source>
</evidence>
<dbReference type="InterPro" id="IPR027417">
    <property type="entry name" value="P-loop_NTPase"/>
</dbReference>
<feature type="transmembrane region" description="Helical" evidence="7">
    <location>
        <begin position="139"/>
        <end position="167"/>
    </location>
</feature>